<dbReference type="GO" id="GO:0004592">
    <property type="term" value="F:pantoate-beta-alanine ligase activity"/>
    <property type="evidence" value="ECO:0007669"/>
    <property type="project" value="UniProtKB-EC"/>
</dbReference>
<feature type="active site" description="Proton donor" evidence="8">
    <location>
        <position position="33"/>
    </location>
</feature>
<feature type="binding site" evidence="8">
    <location>
        <position position="57"/>
    </location>
    <ligand>
        <name>(R)-pantoate</name>
        <dbReference type="ChEBI" id="CHEBI:15980"/>
    </ligand>
</feature>
<comment type="subcellular location">
    <subcellularLocation>
        <location evidence="8">Cytoplasm</location>
    </subcellularLocation>
</comment>
<protein>
    <recommendedName>
        <fullName evidence="8">Pantothenate synthetase</fullName>
        <shortName evidence="8">PS</shortName>
        <ecNumber evidence="8">6.3.2.1</ecNumber>
    </recommendedName>
    <alternativeName>
        <fullName evidence="8">Pantoate--beta-alanine ligase</fullName>
    </alternativeName>
    <alternativeName>
        <fullName evidence="8">Pantoate-activating enzyme</fullName>
    </alternativeName>
</protein>
<gene>
    <name evidence="8" type="primary">panC</name>
    <name evidence="9" type="ORF">J2W49_000137</name>
</gene>
<dbReference type="PANTHER" id="PTHR21299">
    <property type="entry name" value="CYTIDYLATE KINASE/PANTOATE-BETA-ALANINE LIGASE"/>
    <property type="match status" value="1"/>
</dbReference>
<evidence type="ECO:0000256" key="3">
    <source>
        <dbReference type="ARBA" id="ARBA00022598"/>
    </source>
</evidence>
<dbReference type="CDD" id="cd00560">
    <property type="entry name" value="PanC"/>
    <property type="match status" value="1"/>
</dbReference>
<evidence type="ECO:0000256" key="1">
    <source>
        <dbReference type="ARBA" id="ARBA00004990"/>
    </source>
</evidence>
<comment type="similarity">
    <text evidence="2 8">Belongs to the pantothenate synthetase family.</text>
</comment>
<organism evidence="9 10">
    <name type="scientific">Hydrogenophaga palleronii</name>
    <dbReference type="NCBI Taxonomy" id="65655"/>
    <lineage>
        <taxon>Bacteria</taxon>
        <taxon>Pseudomonadati</taxon>
        <taxon>Pseudomonadota</taxon>
        <taxon>Betaproteobacteria</taxon>
        <taxon>Burkholderiales</taxon>
        <taxon>Comamonadaceae</taxon>
        <taxon>Hydrogenophaga</taxon>
    </lineage>
</organism>
<keyword evidence="6 8" id="KW-0067">ATP-binding</keyword>
<dbReference type="HAMAP" id="MF_00158">
    <property type="entry name" value="PanC"/>
    <property type="match status" value="1"/>
</dbReference>
<feature type="binding site" evidence="8">
    <location>
        <begin position="186"/>
        <end position="189"/>
    </location>
    <ligand>
        <name>ATP</name>
        <dbReference type="ChEBI" id="CHEBI:30616"/>
    </ligand>
</feature>
<feature type="binding site" evidence="8">
    <location>
        <position position="155"/>
    </location>
    <ligand>
        <name>(R)-pantoate</name>
        <dbReference type="ChEBI" id="CHEBI:15980"/>
    </ligand>
</feature>
<dbReference type="Gene3D" id="3.40.50.620">
    <property type="entry name" value="HUPs"/>
    <property type="match status" value="1"/>
</dbReference>
<dbReference type="EMBL" id="JAVDWU010000001">
    <property type="protein sequence ID" value="MDR7148209.1"/>
    <property type="molecule type" value="Genomic_DNA"/>
</dbReference>
<feature type="binding site" evidence="8">
    <location>
        <begin position="149"/>
        <end position="152"/>
    </location>
    <ligand>
        <name>ATP</name>
        <dbReference type="ChEBI" id="CHEBI:30616"/>
    </ligand>
</feature>
<keyword evidence="3 8" id="KW-0436">Ligase</keyword>
<keyword evidence="4 8" id="KW-0566">Pantothenate biosynthesis</keyword>
<comment type="pathway">
    <text evidence="1 8">Cofactor biosynthesis; (R)-pantothenate biosynthesis; (R)-pantothenate from (R)-pantoate and beta-alanine: step 1/1.</text>
</comment>
<evidence type="ECO:0000256" key="4">
    <source>
        <dbReference type="ARBA" id="ARBA00022655"/>
    </source>
</evidence>
<dbReference type="RefSeq" id="WP_310310490.1">
    <property type="nucleotide sequence ID" value="NZ_JAVDWU010000001.1"/>
</dbReference>
<dbReference type="Pfam" id="PF02569">
    <property type="entry name" value="Pantoate_ligase"/>
    <property type="match status" value="1"/>
</dbReference>
<sequence length="288" mass="31818">MQIVHTIEDLRAALRPYDSPAFVATMGNLHQGHMALVRTAKPLGDVTVASIFVNRLQFAPHEDFDTYPRTLEADCDQLASTGCDVVFAPSEKDLYPEPQGFKVHPPPELADILEGHFRPGFFVGVCTVVMKLFQCVFSEAKGPRHAVFGKKDYQQQMVIRNMVQQLALPVNIVGAETQRAEDGLALSSRNGYLSDTERTEAVHLSLALRSLARDALAAADGLPAQREALEERAMHALSQRGWQPDYLTVRRRCDLQVPQALDATSAQRLVVLGAARLGSTRLIDNFEV</sequence>
<evidence type="ECO:0000313" key="10">
    <source>
        <dbReference type="Proteomes" id="UP001265700"/>
    </source>
</evidence>
<reference evidence="9 10" key="1">
    <citation type="submission" date="2023-07" db="EMBL/GenBank/DDBJ databases">
        <title>Sorghum-associated microbial communities from plants grown in Nebraska, USA.</title>
        <authorList>
            <person name="Schachtman D."/>
        </authorList>
    </citation>
    <scope>NUCLEOTIDE SEQUENCE [LARGE SCALE GENOMIC DNA]</scope>
    <source>
        <strain evidence="9 10">4249</strain>
    </source>
</reference>
<keyword evidence="5 8" id="KW-0547">Nucleotide-binding</keyword>
<name>A0ABU1WGM9_9BURK</name>
<feature type="binding site" evidence="8">
    <location>
        <begin position="26"/>
        <end position="33"/>
    </location>
    <ligand>
        <name>ATP</name>
        <dbReference type="ChEBI" id="CHEBI:30616"/>
    </ligand>
</feature>
<dbReference type="Gene3D" id="3.30.1300.10">
    <property type="entry name" value="Pantoate-beta-alanine ligase, C-terminal domain"/>
    <property type="match status" value="1"/>
</dbReference>
<comment type="subunit">
    <text evidence="8">Homodimer.</text>
</comment>
<dbReference type="EC" id="6.3.2.1" evidence="8"/>
<accession>A0ABU1WGM9</accession>
<comment type="catalytic activity">
    <reaction evidence="7 8">
        <text>(R)-pantoate + beta-alanine + ATP = (R)-pantothenate + AMP + diphosphate + H(+)</text>
        <dbReference type="Rhea" id="RHEA:10912"/>
        <dbReference type="ChEBI" id="CHEBI:15378"/>
        <dbReference type="ChEBI" id="CHEBI:15980"/>
        <dbReference type="ChEBI" id="CHEBI:29032"/>
        <dbReference type="ChEBI" id="CHEBI:30616"/>
        <dbReference type="ChEBI" id="CHEBI:33019"/>
        <dbReference type="ChEBI" id="CHEBI:57966"/>
        <dbReference type="ChEBI" id="CHEBI:456215"/>
        <dbReference type="EC" id="6.3.2.1"/>
    </reaction>
</comment>
<dbReference type="InterPro" id="IPR003721">
    <property type="entry name" value="Pantoate_ligase"/>
</dbReference>
<keyword evidence="8" id="KW-0963">Cytoplasm</keyword>
<evidence type="ECO:0000256" key="8">
    <source>
        <dbReference type="HAMAP-Rule" id="MF_00158"/>
    </source>
</evidence>
<feature type="binding site" evidence="8">
    <location>
        <position position="57"/>
    </location>
    <ligand>
        <name>beta-alanine</name>
        <dbReference type="ChEBI" id="CHEBI:57966"/>
    </ligand>
</feature>
<keyword evidence="10" id="KW-1185">Reference proteome</keyword>
<dbReference type="NCBIfam" id="TIGR00018">
    <property type="entry name" value="panC"/>
    <property type="match status" value="1"/>
</dbReference>
<dbReference type="InterPro" id="IPR014729">
    <property type="entry name" value="Rossmann-like_a/b/a_fold"/>
</dbReference>
<dbReference type="InterPro" id="IPR042176">
    <property type="entry name" value="Pantoate_ligase_C"/>
</dbReference>
<evidence type="ECO:0000256" key="7">
    <source>
        <dbReference type="ARBA" id="ARBA00048258"/>
    </source>
</evidence>
<evidence type="ECO:0000256" key="5">
    <source>
        <dbReference type="ARBA" id="ARBA00022741"/>
    </source>
</evidence>
<dbReference type="Proteomes" id="UP001265700">
    <property type="component" value="Unassembled WGS sequence"/>
</dbReference>
<comment type="caution">
    <text evidence="9">The sequence shown here is derived from an EMBL/GenBank/DDBJ whole genome shotgun (WGS) entry which is preliminary data.</text>
</comment>
<comment type="caution">
    <text evidence="8">Lacks conserved residue(s) required for the propagation of feature annotation.</text>
</comment>
<evidence type="ECO:0000256" key="6">
    <source>
        <dbReference type="ARBA" id="ARBA00022840"/>
    </source>
</evidence>
<comment type="function">
    <text evidence="8">Catalyzes the condensation of pantoate with beta-alanine in an ATP-dependent reaction via a pantoyl-adenylate intermediate.</text>
</comment>
<evidence type="ECO:0000313" key="9">
    <source>
        <dbReference type="EMBL" id="MDR7148209.1"/>
    </source>
</evidence>
<proteinExistence type="inferred from homology"/>
<evidence type="ECO:0000256" key="2">
    <source>
        <dbReference type="ARBA" id="ARBA00009256"/>
    </source>
</evidence>
<comment type="miscellaneous">
    <text evidence="8">The reaction proceeds by a bi uni uni bi ping pong mechanism.</text>
</comment>
<dbReference type="SUPFAM" id="SSF52374">
    <property type="entry name" value="Nucleotidylyl transferase"/>
    <property type="match status" value="1"/>
</dbReference>
<dbReference type="PANTHER" id="PTHR21299:SF1">
    <property type="entry name" value="PANTOATE--BETA-ALANINE LIGASE"/>
    <property type="match status" value="1"/>
</dbReference>